<dbReference type="SUPFAM" id="SSF49764">
    <property type="entry name" value="HSP20-like chaperones"/>
    <property type="match status" value="1"/>
</dbReference>
<dbReference type="Proteomes" id="UP000250369">
    <property type="component" value="Unassembled WGS sequence"/>
</dbReference>
<evidence type="ECO:0000313" key="2">
    <source>
        <dbReference type="Proteomes" id="UP000250369"/>
    </source>
</evidence>
<dbReference type="OrthoDB" id="2678548at2"/>
<keyword evidence="2" id="KW-1185">Reference proteome</keyword>
<name>A0A329MSG9_9BACL</name>
<comment type="caution">
    <text evidence="1">The sequence shown here is derived from an EMBL/GenBank/DDBJ whole genome shotgun (WGS) entry which is preliminary data.</text>
</comment>
<dbReference type="RefSeq" id="WP_113029908.1">
    <property type="nucleotide sequence ID" value="NZ_QMFB01000002.1"/>
</dbReference>
<evidence type="ECO:0008006" key="3">
    <source>
        <dbReference type="Google" id="ProtNLM"/>
    </source>
</evidence>
<gene>
    <name evidence="1" type="ORF">DQG23_06085</name>
</gene>
<reference evidence="1 2" key="1">
    <citation type="journal article" date="2009" name="Int. J. Syst. Evol. Microbiol.">
        <title>Paenibacillus contaminans sp. nov., isolated from a contaminated laboratory plate.</title>
        <authorList>
            <person name="Chou J.H."/>
            <person name="Lee J.H."/>
            <person name="Lin M.C."/>
            <person name="Chang P.S."/>
            <person name="Arun A.B."/>
            <person name="Young C.C."/>
            <person name="Chen W.M."/>
        </authorList>
    </citation>
    <scope>NUCLEOTIDE SEQUENCE [LARGE SCALE GENOMIC DNA]</scope>
    <source>
        <strain evidence="1 2">CKOBP-6</strain>
    </source>
</reference>
<protein>
    <recommendedName>
        <fullName evidence="3">Hsp20/alpha crystallin family protein</fullName>
    </recommendedName>
</protein>
<dbReference type="AlphaFoldDB" id="A0A329MSG9"/>
<proteinExistence type="predicted"/>
<accession>A0A329MSG9</accession>
<sequence>MDDPKKKIFKDFDWKSFEQFFGGKLPPLPSGEMDNLNWVEDYVQQVMKQSFPQSGGRGVMSSKYATEVFETHNGVIVKVFIPDKAEAKNIRVLVGTGQVKLEGLPDNKTQSIKLGTAVHSSKCKAVYRNGILQLHLRKLSGDGRQHEADIRFFD</sequence>
<organism evidence="1 2">
    <name type="scientific">Paenibacillus contaminans</name>
    <dbReference type="NCBI Taxonomy" id="450362"/>
    <lineage>
        <taxon>Bacteria</taxon>
        <taxon>Bacillati</taxon>
        <taxon>Bacillota</taxon>
        <taxon>Bacilli</taxon>
        <taxon>Bacillales</taxon>
        <taxon>Paenibacillaceae</taxon>
        <taxon>Paenibacillus</taxon>
    </lineage>
</organism>
<evidence type="ECO:0000313" key="1">
    <source>
        <dbReference type="EMBL" id="RAV22502.1"/>
    </source>
</evidence>
<dbReference type="InterPro" id="IPR008978">
    <property type="entry name" value="HSP20-like_chaperone"/>
</dbReference>
<dbReference type="CDD" id="cd00298">
    <property type="entry name" value="ACD_sHsps_p23-like"/>
    <property type="match status" value="1"/>
</dbReference>
<dbReference type="EMBL" id="QMFB01000002">
    <property type="protein sequence ID" value="RAV22502.1"/>
    <property type="molecule type" value="Genomic_DNA"/>
</dbReference>